<dbReference type="EMBL" id="JYDU01000119">
    <property type="protein sequence ID" value="KRX92101.1"/>
    <property type="molecule type" value="Genomic_DNA"/>
</dbReference>
<name>A0A0V0XW39_TRIPS</name>
<organism evidence="1 2">
    <name type="scientific">Trichinella pseudospiralis</name>
    <name type="common">Parasitic roundworm</name>
    <dbReference type="NCBI Taxonomy" id="6337"/>
    <lineage>
        <taxon>Eukaryota</taxon>
        <taxon>Metazoa</taxon>
        <taxon>Ecdysozoa</taxon>
        <taxon>Nematoda</taxon>
        <taxon>Enoplea</taxon>
        <taxon>Dorylaimia</taxon>
        <taxon>Trichinellida</taxon>
        <taxon>Trichinellidae</taxon>
        <taxon>Trichinella</taxon>
    </lineage>
</organism>
<accession>A0A0V0XW39</accession>
<evidence type="ECO:0000313" key="2">
    <source>
        <dbReference type="Proteomes" id="UP000054815"/>
    </source>
</evidence>
<evidence type="ECO:0000313" key="1">
    <source>
        <dbReference type="EMBL" id="KRX92101.1"/>
    </source>
</evidence>
<gene>
    <name evidence="1" type="ORF">T4E_4258</name>
</gene>
<feature type="non-terminal residue" evidence="1">
    <location>
        <position position="1"/>
    </location>
</feature>
<protein>
    <submittedName>
        <fullName evidence="1">Uncharacterized protein</fullName>
    </submittedName>
</protein>
<proteinExistence type="predicted"/>
<sequence>LAIEKHWYTEKTLVNRRICSNVCAKGTVCLSLLKDRKGCGGAIWTNLDVTLVTKQNDHIESCSMDEHLAYK</sequence>
<dbReference type="AlphaFoldDB" id="A0A0V0XW39"/>
<dbReference type="Proteomes" id="UP000054815">
    <property type="component" value="Unassembled WGS sequence"/>
</dbReference>
<reference evidence="1 2" key="1">
    <citation type="submission" date="2015-01" db="EMBL/GenBank/DDBJ databases">
        <title>Evolution of Trichinella species and genotypes.</title>
        <authorList>
            <person name="Korhonen P.K."/>
            <person name="Edoardo P."/>
            <person name="Giuseppe L.R."/>
            <person name="Gasser R.B."/>
        </authorList>
    </citation>
    <scope>NUCLEOTIDE SEQUENCE [LARGE SCALE GENOMIC DNA]</scope>
    <source>
        <strain evidence="1">ISS141</strain>
    </source>
</reference>
<comment type="caution">
    <text evidence="1">The sequence shown here is derived from an EMBL/GenBank/DDBJ whole genome shotgun (WGS) entry which is preliminary data.</text>
</comment>